<name>A0A074WLE8_9PEZI</name>
<dbReference type="FunFam" id="2.40.50.140:FF:000303">
    <property type="entry name" value="Protection of telomeres protein 1"/>
    <property type="match status" value="1"/>
</dbReference>
<dbReference type="EMBL" id="KL584708">
    <property type="protein sequence ID" value="KEQ73948.1"/>
    <property type="molecule type" value="Genomic_DNA"/>
</dbReference>
<dbReference type="STRING" id="1043004.A0A074WLE8"/>
<evidence type="ECO:0000256" key="8">
    <source>
        <dbReference type="ARBA" id="ARBA00023242"/>
    </source>
</evidence>
<evidence type="ECO:0000313" key="13">
    <source>
        <dbReference type="Proteomes" id="UP000027730"/>
    </source>
</evidence>
<dbReference type="Pfam" id="PF16686">
    <property type="entry name" value="POT1PC"/>
    <property type="match status" value="1"/>
</dbReference>
<evidence type="ECO:0000256" key="4">
    <source>
        <dbReference type="ARBA" id="ARBA00015253"/>
    </source>
</evidence>
<feature type="domain" description="Telomeric single stranded DNA binding POT1/Cdc13" evidence="10">
    <location>
        <begin position="27"/>
        <end position="148"/>
    </location>
</feature>
<comment type="subcellular location">
    <subcellularLocation>
        <location evidence="2">Chromosome</location>
        <location evidence="2">Telomere</location>
    </subcellularLocation>
    <subcellularLocation>
        <location evidence="1">Nucleus</location>
    </subcellularLocation>
</comment>
<feature type="domain" description="Protection of telomeres protein 1 ssDNA-binding" evidence="11">
    <location>
        <begin position="201"/>
        <end position="358"/>
    </location>
</feature>
<dbReference type="GO" id="GO:0032210">
    <property type="term" value="P:regulation of telomere maintenance via telomerase"/>
    <property type="evidence" value="ECO:0007669"/>
    <property type="project" value="TreeGrafter"/>
</dbReference>
<sequence>MAISRPDTITSLADAFRNCKPGLPPLINVMGIVIDVLSPTPTSTGEWAVTFTLQDPDMIKIPVNPKGLKARFFCRTEEELPPVSSLGDIVLLRNCKVSPYRQVPTISNVKGRTTAVVYQPSSIPEPAFMQSFLGEKDIPYLPPDAMPKPSKTEQMYALGLKQLTPSIVNTAAASKPTAIPTGPAASRAIGPLPISSKLCTIQNAKYDKYCDLAVEVIKKFPNSNGNMELYVTDYTSNDALYDYPAPGDAEVHDEFGREGDLFGYIQNVTGTRRDWPGPSGRHTLQVELLPPHAGYARDKVEEGAFVKLSNVRIKKSSAGMMEGNMWTDKVYRHKIQIQPLVDESALKTLTNRRESYWKANKKRIEQEEAKKQGKKVNKRSKKKKATKETANTDEATSTSSTVLHNKHIVCVKNDDVDISTIKDIQSMDRSYRGKSGLELVLPLNVRYKVRTRVVDFWPPMLEDFATLASPADGSGEDSDKDTDMIDLSSSDKWIWDFFLLLEDIKPSRQSSAPAQQWVHVGHRNAEYLLCMAENATDLRSNTQTMAKLREQMALLWGNLEELKVAASLKQQPFPSSGTASAHDMGLSNLPFYCCIEEYGQELDEEDRPDEFTAYTTLYALAQTRIFESPVSD</sequence>
<evidence type="ECO:0000256" key="7">
    <source>
        <dbReference type="ARBA" id="ARBA00023125"/>
    </source>
</evidence>
<dbReference type="GO" id="GO:0000783">
    <property type="term" value="C:nuclear telomere cap complex"/>
    <property type="evidence" value="ECO:0007669"/>
    <property type="project" value="TreeGrafter"/>
</dbReference>
<feature type="compositionally biased region" description="Polar residues" evidence="9">
    <location>
        <begin position="388"/>
        <end position="398"/>
    </location>
</feature>
<dbReference type="SUPFAM" id="SSF50249">
    <property type="entry name" value="Nucleic acid-binding proteins"/>
    <property type="match status" value="2"/>
</dbReference>
<evidence type="ECO:0000256" key="5">
    <source>
        <dbReference type="ARBA" id="ARBA00022454"/>
    </source>
</evidence>
<dbReference type="GO" id="GO:0016233">
    <property type="term" value="P:telomere capping"/>
    <property type="evidence" value="ECO:0007669"/>
    <property type="project" value="TreeGrafter"/>
</dbReference>
<dbReference type="InterPro" id="IPR011564">
    <property type="entry name" value="Telomer_end-bd_POT1/Cdc13"/>
</dbReference>
<organism evidence="12 13">
    <name type="scientific">Aureobasidium namibiae CBS 147.97</name>
    <dbReference type="NCBI Taxonomy" id="1043004"/>
    <lineage>
        <taxon>Eukaryota</taxon>
        <taxon>Fungi</taxon>
        <taxon>Dikarya</taxon>
        <taxon>Ascomycota</taxon>
        <taxon>Pezizomycotina</taxon>
        <taxon>Dothideomycetes</taxon>
        <taxon>Dothideomycetidae</taxon>
        <taxon>Dothideales</taxon>
        <taxon>Saccotheciaceae</taxon>
        <taxon>Aureobasidium</taxon>
    </lineage>
</organism>
<feature type="compositionally biased region" description="Basic residues" evidence="9">
    <location>
        <begin position="372"/>
        <end position="385"/>
    </location>
</feature>
<keyword evidence="7" id="KW-0238">DNA-binding</keyword>
<evidence type="ECO:0000313" key="12">
    <source>
        <dbReference type="EMBL" id="KEQ73948.1"/>
    </source>
</evidence>
<gene>
    <name evidence="12" type="ORF">M436DRAFT_63297</name>
</gene>
<dbReference type="Pfam" id="PF02765">
    <property type="entry name" value="POT1"/>
    <property type="match status" value="1"/>
</dbReference>
<keyword evidence="6" id="KW-0779">Telomere</keyword>
<dbReference type="GO" id="GO:0098505">
    <property type="term" value="F:G-rich strand telomeric DNA binding"/>
    <property type="evidence" value="ECO:0007669"/>
    <property type="project" value="TreeGrafter"/>
</dbReference>
<dbReference type="OrthoDB" id="2186770at2759"/>
<protein>
    <recommendedName>
        <fullName evidence="4">Protection of telomeres protein 1</fullName>
    </recommendedName>
</protein>
<evidence type="ECO:0000259" key="11">
    <source>
        <dbReference type="Pfam" id="PF16686"/>
    </source>
</evidence>
<reference evidence="12 13" key="1">
    <citation type="journal article" date="2014" name="BMC Genomics">
        <title>Genome sequencing of four Aureobasidium pullulans varieties: biotechnological potential, stress tolerance, and description of new species.</title>
        <authorList>
            <person name="Gostin Ar C."/>
            <person name="Ohm R.A."/>
            <person name="Kogej T."/>
            <person name="Sonjak S."/>
            <person name="Turk M."/>
            <person name="Zajc J."/>
            <person name="Zalar P."/>
            <person name="Grube M."/>
            <person name="Sun H."/>
            <person name="Han J."/>
            <person name="Sharma A."/>
            <person name="Chiniquy J."/>
            <person name="Ngan C.Y."/>
            <person name="Lipzen A."/>
            <person name="Barry K."/>
            <person name="Grigoriev I.V."/>
            <person name="Gunde-Cimerman N."/>
        </authorList>
    </citation>
    <scope>NUCLEOTIDE SEQUENCE [LARGE SCALE GENOMIC DNA]</scope>
    <source>
        <strain evidence="12 13">CBS 147.97</strain>
    </source>
</reference>
<dbReference type="GeneID" id="25413501"/>
<dbReference type="AlphaFoldDB" id="A0A074WLE8"/>
<keyword evidence="5" id="KW-0158">Chromosome</keyword>
<dbReference type="PANTHER" id="PTHR14513">
    <property type="entry name" value="PROTECTION OF TELOMERES 1"/>
    <property type="match status" value="1"/>
</dbReference>
<comment type="similarity">
    <text evidence="3">Belongs to the telombin family.</text>
</comment>
<dbReference type="InterPro" id="IPR032042">
    <property type="entry name" value="POT1PC"/>
</dbReference>
<evidence type="ECO:0000256" key="2">
    <source>
        <dbReference type="ARBA" id="ARBA00004574"/>
    </source>
</evidence>
<dbReference type="GO" id="GO:0010521">
    <property type="term" value="F:telomerase inhibitor activity"/>
    <property type="evidence" value="ECO:0007669"/>
    <property type="project" value="TreeGrafter"/>
</dbReference>
<feature type="region of interest" description="Disordered" evidence="9">
    <location>
        <begin position="364"/>
        <end position="398"/>
    </location>
</feature>
<dbReference type="HOGENOM" id="CLU_016663_1_0_1"/>
<accession>A0A074WLE8</accession>
<dbReference type="RefSeq" id="XP_013428133.1">
    <property type="nucleotide sequence ID" value="XM_013572679.1"/>
</dbReference>
<evidence type="ECO:0000256" key="9">
    <source>
        <dbReference type="SAM" id="MobiDB-lite"/>
    </source>
</evidence>
<keyword evidence="8" id="KW-0539">Nucleus</keyword>
<dbReference type="PANTHER" id="PTHR14513:SF0">
    <property type="entry name" value="PROTECTION OF TELOMERES PROTEIN 1"/>
    <property type="match status" value="1"/>
</dbReference>
<evidence type="ECO:0000256" key="6">
    <source>
        <dbReference type="ARBA" id="ARBA00022895"/>
    </source>
</evidence>
<dbReference type="InterPro" id="IPR012340">
    <property type="entry name" value="NA-bd_OB-fold"/>
</dbReference>
<dbReference type="Gene3D" id="2.40.50.140">
    <property type="entry name" value="Nucleic acid-binding proteins"/>
    <property type="match status" value="2"/>
</dbReference>
<dbReference type="Proteomes" id="UP000027730">
    <property type="component" value="Unassembled WGS sequence"/>
</dbReference>
<evidence type="ECO:0000256" key="1">
    <source>
        <dbReference type="ARBA" id="ARBA00004123"/>
    </source>
</evidence>
<keyword evidence="13" id="KW-1185">Reference proteome</keyword>
<dbReference type="InterPro" id="IPR028389">
    <property type="entry name" value="POT1"/>
</dbReference>
<evidence type="ECO:0000256" key="3">
    <source>
        <dbReference type="ARBA" id="ARBA00008442"/>
    </source>
</evidence>
<proteinExistence type="inferred from homology"/>
<evidence type="ECO:0000259" key="10">
    <source>
        <dbReference type="Pfam" id="PF02765"/>
    </source>
</evidence>